<dbReference type="PROSITE" id="PS50850">
    <property type="entry name" value="MFS"/>
    <property type="match status" value="1"/>
</dbReference>
<proteinExistence type="predicted"/>
<dbReference type="AlphaFoldDB" id="A0A158I3P3"/>
<feature type="transmembrane region" description="Helical" evidence="5">
    <location>
        <begin position="59"/>
        <end position="78"/>
    </location>
</feature>
<evidence type="ECO:0000256" key="5">
    <source>
        <dbReference type="SAM" id="Phobius"/>
    </source>
</evidence>
<keyword evidence="2 5" id="KW-0812">Transmembrane</keyword>
<dbReference type="InterPro" id="IPR011701">
    <property type="entry name" value="MFS"/>
</dbReference>
<dbReference type="CDD" id="cd17319">
    <property type="entry name" value="MFS_ExuT_GudP_like"/>
    <property type="match status" value="1"/>
</dbReference>
<gene>
    <name evidence="7" type="ORF">AWB69_05147</name>
</gene>
<dbReference type="GO" id="GO:0016020">
    <property type="term" value="C:membrane"/>
    <property type="evidence" value="ECO:0007669"/>
    <property type="project" value="UniProtKB-SubCell"/>
</dbReference>
<dbReference type="InterPro" id="IPR020846">
    <property type="entry name" value="MFS_dom"/>
</dbReference>
<evidence type="ECO:0000313" key="8">
    <source>
        <dbReference type="Proteomes" id="UP000054683"/>
    </source>
</evidence>
<feature type="domain" description="Major facilitator superfamily (MFS) profile" evidence="6">
    <location>
        <begin position="20"/>
        <end position="428"/>
    </location>
</feature>
<feature type="transmembrane region" description="Helical" evidence="5">
    <location>
        <begin position="115"/>
        <end position="135"/>
    </location>
</feature>
<dbReference type="RefSeq" id="WP_062089515.1">
    <property type="nucleotide sequence ID" value="NZ_FCOK02000039.1"/>
</dbReference>
<dbReference type="PANTHER" id="PTHR11662">
    <property type="entry name" value="SOLUTE CARRIER FAMILY 17"/>
    <property type="match status" value="1"/>
</dbReference>
<protein>
    <submittedName>
        <fullName evidence="7">D-galactonate transporter</fullName>
    </submittedName>
</protein>
<evidence type="ECO:0000256" key="1">
    <source>
        <dbReference type="ARBA" id="ARBA00004141"/>
    </source>
</evidence>
<dbReference type="InterPro" id="IPR036259">
    <property type="entry name" value="MFS_trans_sf"/>
</dbReference>
<dbReference type="SUPFAM" id="SSF103473">
    <property type="entry name" value="MFS general substrate transporter"/>
    <property type="match status" value="1"/>
</dbReference>
<dbReference type="EMBL" id="FCOK02000039">
    <property type="protein sequence ID" value="SAL50640.1"/>
    <property type="molecule type" value="Genomic_DNA"/>
</dbReference>
<feature type="transmembrane region" description="Helical" evidence="5">
    <location>
        <begin position="85"/>
        <end position="109"/>
    </location>
</feature>
<reference evidence="7 8" key="1">
    <citation type="submission" date="2016-01" db="EMBL/GenBank/DDBJ databases">
        <authorList>
            <person name="Oliw E.H."/>
        </authorList>
    </citation>
    <scope>NUCLEOTIDE SEQUENCE [LARGE SCALE GENOMIC DNA]</scope>
    <source>
        <strain evidence="7">LMG 27134</strain>
    </source>
</reference>
<evidence type="ECO:0000256" key="2">
    <source>
        <dbReference type="ARBA" id="ARBA00022692"/>
    </source>
</evidence>
<evidence type="ECO:0000313" key="7">
    <source>
        <dbReference type="EMBL" id="SAL50640.1"/>
    </source>
</evidence>
<feature type="transmembrane region" description="Helical" evidence="5">
    <location>
        <begin position="175"/>
        <end position="195"/>
    </location>
</feature>
<dbReference type="Proteomes" id="UP000054683">
    <property type="component" value="Unassembled WGS sequence"/>
</dbReference>
<feature type="transmembrane region" description="Helical" evidence="5">
    <location>
        <begin position="311"/>
        <end position="333"/>
    </location>
</feature>
<dbReference type="PANTHER" id="PTHR11662:SF399">
    <property type="entry name" value="FI19708P1-RELATED"/>
    <property type="match status" value="1"/>
</dbReference>
<evidence type="ECO:0000259" key="6">
    <source>
        <dbReference type="PROSITE" id="PS50850"/>
    </source>
</evidence>
<dbReference type="Pfam" id="PF07690">
    <property type="entry name" value="MFS_1"/>
    <property type="match status" value="1"/>
</dbReference>
<sequence>MNTRMAALAPARKSSVRWRIFWFLLVLITVNYVDRASLSVAMPLIAKEFTLSPVMQGLILSSFFWSYTVMQIPSGMLVDRFKPRLVITVATLIWGAFQAGAGFCTNALSLLVMRLGLGFSEASIAPAGGKLNALWLTRNERTRGASLMDGGAPLGAAVGSILISALIALFGSWRIAFLVAGAATALVGALAWAYIRNHPREHPAVNEAEAAFIESSHDEELRREPADASGRALDFLKYRSFLLMFFGFMCCNTLFNGLLTWMPSYLMKEHGLDIRQMGGSSFIIYFSGFVGELVGAWIADKWLASGGRPNTVLRTIFGIAAVIATVSVFSVAYLSSTTLVVVLLSCTVFFLRWGNLYWCIPPLLGTRAKVGTLGGFLNLGAAIGGIGAPILVGAIVQATGSYFLAMMFFAATGVGLLLCSLGIDYEKKLPV</sequence>
<keyword evidence="4 5" id="KW-0472">Membrane</keyword>
<dbReference type="OrthoDB" id="8596007at2"/>
<accession>A0A158I3P3</accession>
<feature type="transmembrane region" description="Helical" evidence="5">
    <location>
        <begin position="147"/>
        <end position="169"/>
    </location>
</feature>
<name>A0A158I3P3_9BURK</name>
<organism evidence="7 8">
    <name type="scientific">Caballeronia udeis</name>
    <dbReference type="NCBI Taxonomy" id="1232866"/>
    <lineage>
        <taxon>Bacteria</taxon>
        <taxon>Pseudomonadati</taxon>
        <taxon>Pseudomonadota</taxon>
        <taxon>Betaproteobacteria</taxon>
        <taxon>Burkholderiales</taxon>
        <taxon>Burkholderiaceae</taxon>
        <taxon>Caballeronia</taxon>
    </lineage>
</organism>
<feature type="transmembrane region" description="Helical" evidence="5">
    <location>
        <begin position="241"/>
        <end position="262"/>
    </location>
</feature>
<comment type="subcellular location">
    <subcellularLocation>
        <location evidence="1">Membrane</location>
        <topology evidence="1">Multi-pass membrane protein</topology>
    </subcellularLocation>
</comment>
<dbReference type="Gene3D" id="1.20.1250.20">
    <property type="entry name" value="MFS general substrate transporter like domains"/>
    <property type="match status" value="2"/>
</dbReference>
<feature type="transmembrane region" description="Helical" evidence="5">
    <location>
        <begin position="339"/>
        <end position="360"/>
    </location>
</feature>
<keyword evidence="3 5" id="KW-1133">Transmembrane helix</keyword>
<feature type="transmembrane region" description="Helical" evidence="5">
    <location>
        <begin position="402"/>
        <end position="423"/>
    </location>
</feature>
<dbReference type="InterPro" id="IPR050382">
    <property type="entry name" value="MFS_Na/Anion_cotransporter"/>
</dbReference>
<feature type="transmembrane region" description="Helical" evidence="5">
    <location>
        <begin position="282"/>
        <end position="299"/>
    </location>
</feature>
<feature type="transmembrane region" description="Helical" evidence="5">
    <location>
        <begin position="372"/>
        <end position="396"/>
    </location>
</feature>
<evidence type="ECO:0000256" key="3">
    <source>
        <dbReference type="ARBA" id="ARBA00022989"/>
    </source>
</evidence>
<evidence type="ECO:0000256" key="4">
    <source>
        <dbReference type="ARBA" id="ARBA00023136"/>
    </source>
</evidence>
<dbReference type="GO" id="GO:0022857">
    <property type="term" value="F:transmembrane transporter activity"/>
    <property type="evidence" value="ECO:0007669"/>
    <property type="project" value="InterPro"/>
</dbReference>